<dbReference type="Gene3D" id="2.170.130.10">
    <property type="entry name" value="TonB-dependent receptor, plug domain"/>
    <property type="match status" value="1"/>
</dbReference>
<evidence type="ECO:0000256" key="7">
    <source>
        <dbReference type="SAM" id="SignalP"/>
    </source>
</evidence>
<comment type="subcellular location">
    <subcellularLocation>
        <location evidence="1 6">Cell outer membrane</location>
    </subcellularLocation>
</comment>
<dbReference type="InterPro" id="IPR000531">
    <property type="entry name" value="Beta-barrel_TonB"/>
</dbReference>
<dbReference type="Pfam" id="PF00593">
    <property type="entry name" value="TonB_dep_Rec_b-barrel"/>
    <property type="match status" value="1"/>
</dbReference>
<name>A0A7Z2VY46_9BURK</name>
<keyword evidence="5" id="KW-0998">Cell outer membrane</keyword>
<evidence type="ECO:0000256" key="5">
    <source>
        <dbReference type="ARBA" id="ARBA00023237"/>
    </source>
</evidence>
<evidence type="ECO:0000313" key="11">
    <source>
        <dbReference type="Proteomes" id="UP000502415"/>
    </source>
</evidence>
<dbReference type="InterPro" id="IPR036942">
    <property type="entry name" value="Beta-barrel_TonB_sf"/>
</dbReference>
<evidence type="ECO:0000256" key="3">
    <source>
        <dbReference type="ARBA" id="ARBA00022729"/>
    </source>
</evidence>
<protein>
    <submittedName>
        <fullName evidence="10">TonB-dependent receptor</fullName>
    </submittedName>
</protein>
<dbReference type="AlphaFoldDB" id="A0A7Z2VY46"/>
<organism evidence="10 11">
    <name type="scientific">Massilia forsythiae</name>
    <dbReference type="NCBI Taxonomy" id="2728020"/>
    <lineage>
        <taxon>Bacteria</taxon>
        <taxon>Pseudomonadati</taxon>
        <taxon>Pseudomonadota</taxon>
        <taxon>Betaproteobacteria</taxon>
        <taxon>Burkholderiales</taxon>
        <taxon>Oxalobacteraceae</taxon>
        <taxon>Telluria group</taxon>
        <taxon>Massilia</taxon>
    </lineage>
</organism>
<evidence type="ECO:0000256" key="4">
    <source>
        <dbReference type="ARBA" id="ARBA00023136"/>
    </source>
</evidence>
<evidence type="ECO:0000256" key="2">
    <source>
        <dbReference type="ARBA" id="ARBA00009810"/>
    </source>
</evidence>
<evidence type="ECO:0000259" key="9">
    <source>
        <dbReference type="Pfam" id="PF07715"/>
    </source>
</evidence>
<proteinExistence type="inferred from homology"/>
<dbReference type="KEGG" id="mfy:HH212_17350"/>
<evidence type="ECO:0000259" key="8">
    <source>
        <dbReference type="Pfam" id="PF00593"/>
    </source>
</evidence>
<dbReference type="PANTHER" id="PTHR40980">
    <property type="entry name" value="PLUG DOMAIN-CONTAINING PROTEIN"/>
    <property type="match status" value="1"/>
</dbReference>
<feature type="domain" description="TonB-dependent receptor-like beta-barrel" evidence="8">
    <location>
        <begin position="352"/>
        <end position="806"/>
    </location>
</feature>
<keyword evidence="4 6" id="KW-0472">Membrane</keyword>
<sequence>MQAIPRRLPRPRILALAVCWACACQAQAQQAPADNTVTVTGQRASIRKAILQQEGADNIVSVVSADDIGALPDINASEAAARLPGISVQRDQGEGRYVTVRGLGPDLNAVTINGALVPAPENGRRGVSLDVLPAGMVRSLEVTKTLTPDMDANSLGGTVEVKTMSAFDVKNPLLNLSLGDGYNTLAKQHSPQAGLLWADRFGGGRFGIAIGASADRRKLASNDVETGGAWSNGRLAGVELRDYRPTRENKSAAVNLDYRPGRDTSLSLKTFHSSFSDDEIRDRLTIGNITGGSAAEGATFSGRAERRLRQRKYVRTIDSAVLAGERSAGDWKFAGSVGVSHADEDQPNALNDVQFRQNGVAGLSFSGTELPLIAGPAGLYDASRYNLNAITYQSRASRDQEKHAQFDLSRRFALGELESTLKFGAKASRRNKTNDTDQWAFTSASASSPNYWGAGAATLANFTSASPVDFPQRIGLAIDPELVRARVAGLNAAAARSLSASVVNDWALRENIRAWYVQDATTFGDWRLLLGVRGEHTSFGADGNQVSSTNAVTPIRSSQSYSNLLPNLQLRYRLDGDTSIRAALTRAVVRANFGQLAPGIAYASPTEATIGNPDLKPLRANNLDLGIERVFGADGTLSLYGFSKEIKDFTYQTNLAGSGAWTGFTTATGFVNGDDASVKGVEINYNQALRFLPGPWSGLIVGANGTLTSSDSRLSRFDKSSGAPRSRSVSLPGQSDRIWNLMVGYETGPLSTRIAANMKSRYLLQTGADVLDAGQDNWVDAQTQVDFSLRYQLTPRVKLGFEVLNLTRERYYVYLGSKQYNVQNEQYGRTFRLSLVGTVL</sequence>
<dbReference type="InterPro" id="IPR010104">
    <property type="entry name" value="TonB_rcpt_bac"/>
</dbReference>
<dbReference type="NCBIfam" id="TIGR01782">
    <property type="entry name" value="TonB-Xanth-Caul"/>
    <property type="match status" value="1"/>
</dbReference>
<feature type="signal peptide" evidence="7">
    <location>
        <begin position="1"/>
        <end position="28"/>
    </location>
</feature>
<dbReference type="EMBL" id="CP051685">
    <property type="protein sequence ID" value="QJE01576.1"/>
    <property type="molecule type" value="Genomic_DNA"/>
</dbReference>
<keyword evidence="3 7" id="KW-0732">Signal</keyword>
<evidence type="ECO:0000313" key="10">
    <source>
        <dbReference type="EMBL" id="QJE01576.1"/>
    </source>
</evidence>
<gene>
    <name evidence="10" type="ORF">HH212_17350</name>
</gene>
<keyword evidence="11" id="KW-1185">Reference proteome</keyword>
<dbReference type="PANTHER" id="PTHR40980:SF4">
    <property type="entry name" value="TONB-DEPENDENT RECEPTOR-LIKE BETA-BARREL DOMAIN-CONTAINING PROTEIN"/>
    <property type="match status" value="1"/>
</dbReference>
<dbReference type="InterPro" id="IPR010916">
    <property type="entry name" value="TonB_box_CS"/>
</dbReference>
<dbReference type="RefSeq" id="WP_170203615.1">
    <property type="nucleotide sequence ID" value="NZ_CP051685.1"/>
</dbReference>
<dbReference type="Gene3D" id="2.40.170.20">
    <property type="entry name" value="TonB-dependent receptor, beta-barrel domain"/>
    <property type="match status" value="1"/>
</dbReference>
<dbReference type="PROSITE" id="PS00430">
    <property type="entry name" value="TONB_DEPENDENT_REC_1"/>
    <property type="match status" value="1"/>
</dbReference>
<keyword evidence="10" id="KW-0675">Receptor</keyword>
<reference evidence="10 11" key="1">
    <citation type="submission" date="2020-04" db="EMBL/GenBank/DDBJ databases">
        <title>Genome sequencing of novel species.</title>
        <authorList>
            <person name="Heo J."/>
            <person name="Kim S.-J."/>
            <person name="Kim J.-S."/>
            <person name="Hong S.-B."/>
            <person name="Kwon S.-W."/>
        </authorList>
    </citation>
    <scope>NUCLEOTIDE SEQUENCE [LARGE SCALE GENOMIC DNA]</scope>
    <source>
        <strain evidence="10 11">GN2-R2</strain>
    </source>
</reference>
<comment type="similarity">
    <text evidence="2 6">Belongs to the TonB-dependent receptor family.</text>
</comment>
<dbReference type="Proteomes" id="UP000502415">
    <property type="component" value="Chromosome"/>
</dbReference>
<evidence type="ECO:0000256" key="1">
    <source>
        <dbReference type="ARBA" id="ARBA00004442"/>
    </source>
</evidence>
<dbReference type="InterPro" id="IPR012910">
    <property type="entry name" value="Plug_dom"/>
</dbReference>
<feature type="domain" description="TonB-dependent receptor plug" evidence="9">
    <location>
        <begin position="57"/>
        <end position="158"/>
    </location>
</feature>
<accession>A0A7Z2VY46</accession>
<feature type="chain" id="PRO_5030621151" evidence="7">
    <location>
        <begin position="29"/>
        <end position="840"/>
    </location>
</feature>
<dbReference type="GO" id="GO:0009279">
    <property type="term" value="C:cell outer membrane"/>
    <property type="evidence" value="ECO:0007669"/>
    <property type="project" value="UniProtKB-SubCell"/>
</dbReference>
<dbReference type="SUPFAM" id="SSF56935">
    <property type="entry name" value="Porins"/>
    <property type="match status" value="1"/>
</dbReference>
<dbReference type="CDD" id="cd01347">
    <property type="entry name" value="ligand_gated_channel"/>
    <property type="match status" value="1"/>
</dbReference>
<keyword evidence="6" id="KW-0798">TonB box</keyword>
<dbReference type="Pfam" id="PF07715">
    <property type="entry name" value="Plug"/>
    <property type="match status" value="1"/>
</dbReference>
<evidence type="ECO:0000256" key="6">
    <source>
        <dbReference type="RuleBase" id="RU003357"/>
    </source>
</evidence>
<dbReference type="PROSITE" id="PS51257">
    <property type="entry name" value="PROKAR_LIPOPROTEIN"/>
    <property type="match status" value="1"/>
</dbReference>
<dbReference type="InterPro" id="IPR037066">
    <property type="entry name" value="Plug_dom_sf"/>
</dbReference>